<sequence length="337" mass="38287">MTATLETLPVEILQEIATCLLPLAKDFTIVHHEEFGAAVKRVAWMFGPTHPLHVPREGYEPLQDNRYDGRSEDDEFKAILDSQIQTVGVEGLDAGTAMFLDYMCHMPNLHHITYSSRQSDHSMRLKQIVSAVALAGTRLTSLNVHDSANIDNTCILPIFNLPHLTYLEKFELSFFYTATSNAYNREAYHHHPLLTCLTKMPSLQDLTINNRNPAEKCQIGPYLTWHPQRSSLRSLELQDTTFCETHVSPVKNFLSHHRVTLRRLWLITCDLKTSPSRASGTDAIDWPAIFGELKHFSALENVYLTELGYDKRAGYFASQGKVDMRDFPEPKSGVRDV</sequence>
<reference evidence="1 2" key="1">
    <citation type="submission" date="2021-02" db="EMBL/GenBank/DDBJ databases">
        <title>Genome assembly of Pseudopithomyces chartarum.</title>
        <authorList>
            <person name="Jauregui R."/>
            <person name="Singh J."/>
            <person name="Voisey C."/>
        </authorList>
    </citation>
    <scope>NUCLEOTIDE SEQUENCE [LARGE SCALE GENOMIC DNA]</scope>
    <source>
        <strain evidence="1 2">AGR01</strain>
    </source>
</reference>
<dbReference type="AlphaFoldDB" id="A0AAN6LRL1"/>
<dbReference type="Proteomes" id="UP001280581">
    <property type="component" value="Unassembled WGS sequence"/>
</dbReference>
<dbReference type="Gene3D" id="3.80.10.10">
    <property type="entry name" value="Ribonuclease Inhibitor"/>
    <property type="match status" value="1"/>
</dbReference>
<accession>A0AAN6LRL1</accession>
<organism evidence="1 2">
    <name type="scientific">Pseudopithomyces chartarum</name>
    <dbReference type="NCBI Taxonomy" id="1892770"/>
    <lineage>
        <taxon>Eukaryota</taxon>
        <taxon>Fungi</taxon>
        <taxon>Dikarya</taxon>
        <taxon>Ascomycota</taxon>
        <taxon>Pezizomycotina</taxon>
        <taxon>Dothideomycetes</taxon>
        <taxon>Pleosporomycetidae</taxon>
        <taxon>Pleosporales</taxon>
        <taxon>Massarineae</taxon>
        <taxon>Didymosphaeriaceae</taxon>
        <taxon>Pseudopithomyces</taxon>
    </lineage>
</organism>
<dbReference type="EMBL" id="WVTA01000014">
    <property type="protein sequence ID" value="KAK3202529.1"/>
    <property type="molecule type" value="Genomic_DNA"/>
</dbReference>
<dbReference type="InterPro" id="IPR032675">
    <property type="entry name" value="LRR_dom_sf"/>
</dbReference>
<comment type="caution">
    <text evidence="1">The sequence shown here is derived from an EMBL/GenBank/DDBJ whole genome shotgun (WGS) entry which is preliminary data.</text>
</comment>
<dbReference type="SUPFAM" id="SSF52047">
    <property type="entry name" value="RNI-like"/>
    <property type="match status" value="1"/>
</dbReference>
<proteinExistence type="predicted"/>
<protein>
    <submittedName>
        <fullName evidence="1">Uncharacterized protein</fullName>
    </submittedName>
</protein>
<name>A0AAN6LRL1_9PLEO</name>
<evidence type="ECO:0000313" key="1">
    <source>
        <dbReference type="EMBL" id="KAK3202529.1"/>
    </source>
</evidence>
<keyword evidence="2" id="KW-1185">Reference proteome</keyword>
<evidence type="ECO:0000313" key="2">
    <source>
        <dbReference type="Proteomes" id="UP001280581"/>
    </source>
</evidence>
<gene>
    <name evidence="1" type="ORF">GRF29_161g1453166</name>
</gene>